<feature type="non-terminal residue" evidence="13">
    <location>
        <position position="372"/>
    </location>
</feature>
<evidence type="ECO:0000256" key="5">
    <source>
        <dbReference type="ARBA" id="ARBA00022692"/>
    </source>
</evidence>
<accession>A0A8J4U0K1</accession>
<evidence type="ECO:0000256" key="1">
    <source>
        <dbReference type="ARBA" id="ARBA00004651"/>
    </source>
</evidence>
<dbReference type="InterPro" id="IPR029020">
    <property type="entry name" value="Ammonium/urea_transptr"/>
</dbReference>
<dbReference type="PANTHER" id="PTHR11730">
    <property type="entry name" value="AMMONIUM TRANSPORTER"/>
    <property type="match status" value="1"/>
</dbReference>
<keyword evidence="9" id="KW-0325">Glycoprotein</keyword>
<feature type="transmembrane region" description="Helical" evidence="11">
    <location>
        <begin position="222"/>
        <end position="239"/>
    </location>
</feature>
<keyword evidence="5 11" id="KW-0812">Transmembrane</keyword>
<dbReference type="PRINTS" id="PR00342">
    <property type="entry name" value="RHESUSRHD"/>
</dbReference>
<keyword evidence="3" id="KW-0813">Transport</keyword>
<feature type="transmembrane region" description="Helical" evidence="11">
    <location>
        <begin position="150"/>
        <end position="170"/>
    </location>
</feature>
<evidence type="ECO:0000256" key="2">
    <source>
        <dbReference type="ARBA" id="ARBA00011036"/>
    </source>
</evidence>
<gene>
    <name evidence="13" type="primary">rhbg</name>
    <name evidence="13" type="ORF">DAT39_002515</name>
</gene>
<dbReference type="GO" id="GO:0097272">
    <property type="term" value="P:ammonium homeostasis"/>
    <property type="evidence" value="ECO:0007669"/>
    <property type="project" value="TreeGrafter"/>
</dbReference>
<evidence type="ECO:0000256" key="10">
    <source>
        <dbReference type="ARBA" id="ARBA00025220"/>
    </source>
</evidence>
<organism evidence="13 14">
    <name type="scientific">Clarias magur</name>
    <name type="common">Asian catfish</name>
    <name type="synonym">Macropteronotus magur</name>
    <dbReference type="NCBI Taxonomy" id="1594786"/>
    <lineage>
        <taxon>Eukaryota</taxon>
        <taxon>Metazoa</taxon>
        <taxon>Chordata</taxon>
        <taxon>Craniata</taxon>
        <taxon>Vertebrata</taxon>
        <taxon>Euteleostomi</taxon>
        <taxon>Actinopterygii</taxon>
        <taxon>Neopterygii</taxon>
        <taxon>Teleostei</taxon>
        <taxon>Ostariophysi</taxon>
        <taxon>Siluriformes</taxon>
        <taxon>Clariidae</taxon>
        <taxon>Clarias</taxon>
    </lineage>
</organism>
<dbReference type="EMBL" id="QNUK01000019">
    <property type="protein sequence ID" value="KAF5907736.1"/>
    <property type="molecule type" value="Genomic_DNA"/>
</dbReference>
<evidence type="ECO:0000256" key="8">
    <source>
        <dbReference type="ARBA" id="ARBA00023177"/>
    </source>
</evidence>
<comment type="caution">
    <text evidence="13">The sequence shown here is derived from an EMBL/GenBank/DDBJ whole genome shotgun (WGS) entry which is preliminary data.</text>
</comment>
<feature type="transmembrane region" description="Helical" evidence="11">
    <location>
        <begin position="190"/>
        <end position="210"/>
    </location>
</feature>
<dbReference type="Proteomes" id="UP000727407">
    <property type="component" value="Unassembled WGS sequence"/>
</dbReference>
<feature type="transmembrane region" description="Helical" evidence="11">
    <location>
        <begin position="31"/>
        <end position="51"/>
    </location>
</feature>
<protein>
    <submittedName>
        <fullName evidence="13">Ammonium transporter Rh type B</fullName>
    </submittedName>
</protein>
<evidence type="ECO:0000256" key="11">
    <source>
        <dbReference type="SAM" id="Phobius"/>
    </source>
</evidence>
<keyword evidence="14" id="KW-1185">Reference proteome</keyword>
<evidence type="ECO:0000259" key="12">
    <source>
        <dbReference type="Pfam" id="PF00909"/>
    </source>
</evidence>
<dbReference type="Gene3D" id="1.10.3430.10">
    <property type="entry name" value="Ammonium transporter AmtB like domains"/>
    <property type="match status" value="1"/>
</dbReference>
<proteinExistence type="inferred from homology"/>
<dbReference type="Pfam" id="PF00909">
    <property type="entry name" value="Ammonium_transp"/>
    <property type="match status" value="1"/>
</dbReference>
<feature type="domain" description="Ammonium transporter AmtB-like" evidence="12">
    <location>
        <begin position="1"/>
        <end position="355"/>
    </location>
</feature>
<feature type="non-terminal residue" evidence="13">
    <location>
        <position position="1"/>
    </location>
</feature>
<comment type="function">
    <text evidence="10">Functions as an ammonia transporter. May play a role in the elimination of ammonia in the gill.</text>
</comment>
<evidence type="ECO:0000256" key="6">
    <source>
        <dbReference type="ARBA" id="ARBA00022989"/>
    </source>
</evidence>
<keyword evidence="7 11" id="KW-0472">Membrane</keyword>
<keyword evidence="8" id="KW-0924">Ammonia transport</keyword>
<dbReference type="InterPro" id="IPR002229">
    <property type="entry name" value="RhesusRHD"/>
</dbReference>
<feature type="transmembrane region" description="Helical" evidence="11">
    <location>
        <begin position="6"/>
        <end position="24"/>
    </location>
</feature>
<evidence type="ECO:0000256" key="7">
    <source>
        <dbReference type="ARBA" id="ARBA00023136"/>
    </source>
</evidence>
<reference evidence="13" key="1">
    <citation type="submission" date="2020-07" db="EMBL/GenBank/DDBJ databases">
        <title>Clarias magur genome sequencing, assembly and annotation.</title>
        <authorList>
            <person name="Kushwaha B."/>
            <person name="Kumar R."/>
            <person name="Das P."/>
            <person name="Joshi C.G."/>
            <person name="Kumar D."/>
            <person name="Nagpure N.S."/>
            <person name="Pandey M."/>
            <person name="Agarwal S."/>
            <person name="Srivastava S."/>
            <person name="Singh M."/>
            <person name="Sahoo L."/>
            <person name="Jayasankar P."/>
            <person name="Meher P.K."/>
            <person name="Koringa P.G."/>
            <person name="Iquebal M.A."/>
            <person name="Das S.P."/>
            <person name="Bit A."/>
            <person name="Patnaik S."/>
            <person name="Patel N."/>
            <person name="Shah T.M."/>
            <person name="Hinsu A."/>
            <person name="Jena J.K."/>
        </authorList>
    </citation>
    <scope>NUCLEOTIDE SEQUENCE</scope>
    <source>
        <strain evidence="13">CIFAMagur01</strain>
        <tissue evidence="13">Testis</tissue>
    </source>
</reference>
<keyword evidence="6 11" id="KW-1133">Transmembrane helix</keyword>
<dbReference type="GO" id="GO:0008519">
    <property type="term" value="F:ammonium channel activity"/>
    <property type="evidence" value="ECO:0007669"/>
    <property type="project" value="InterPro"/>
</dbReference>
<feature type="transmembrane region" description="Helical" evidence="11">
    <location>
        <begin position="120"/>
        <end position="138"/>
    </location>
</feature>
<evidence type="ECO:0000256" key="9">
    <source>
        <dbReference type="ARBA" id="ARBA00023180"/>
    </source>
</evidence>
<dbReference type="SUPFAM" id="SSF111352">
    <property type="entry name" value="Ammonium transporter"/>
    <property type="match status" value="1"/>
</dbReference>
<dbReference type="InterPro" id="IPR024041">
    <property type="entry name" value="NH4_transpt_AmtB-like_dom"/>
</dbReference>
<evidence type="ECO:0000313" key="14">
    <source>
        <dbReference type="Proteomes" id="UP000727407"/>
    </source>
</evidence>
<dbReference type="OrthoDB" id="534912at2759"/>
<evidence type="ECO:0000313" key="13">
    <source>
        <dbReference type="EMBL" id="KAF5907736.1"/>
    </source>
</evidence>
<dbReference type="AlphaFoldDB" id="A0A8J4U0K1"/>
<dbReference type="FunFam" id="1.10.3430.10:FF:000001">
    <property type="entry name" value="Ammonium transporter Rh type C"/>
    <property type="match status" value="1"/>
</dbReference>
<name>A0A8J4U0K1_CLAMG</name>
<dbReference type="GO" id="GO:0005886">
    <property type="term" value="C:plasma membrane"/>
    <property type="evidence" value="ECO:0007669"/>
    <property type="project" value="UniProtKB-SubCell"/>
</dbReference>
<feature type="transmembrane region" description="Helical" evidence="11">
    <location>
        <begin position="89"/>
        <end position="108"/>
    </location>
</feature>
<comment type="similarity">
    <text evidence="2">Belongs to the ammonium transporter (TC 2.A.49) family. Rh subfamily.</text>
</comment>
<sequence length="372" mass="40221">FQDVHVMIFIGFGFLMTFLQRYGFSSVGFNFLIAAFSLQWATLMQGFFHGMHHGKIHVGVESMINADFCTGSVLISFGAVLGKTSPVQLLTMAVFEVTMFAINEYILLNLFEARDAGGSMTIHTFGAYFGLMVTRVLYRPNLDKSKHKNSSVYHSDLFAMIGTIYLWMFWPSFNSAITDLGDPQHRTAMNTYYSLASCTLATYAFSALVSHEGKLDMVHIQNAALAGGVAVGTAGEMMLTPFGSMIVGFLAGTISVLGYKYLTPVLESKLKIQDTCGVHNLHGMPGILGAIVGSITAAAASNSVYGNGMGKVFPLISGEFTASNQAVRQIVSLAVTLGMALFGGLIVGFILKLPIYGAPPDTLCFEDAVYWE</sequence>
<feature type="transmembrane region" description="Helical" evidence="11">
    <location>
        <begin position="330"/>
        <end position="351"/>
    </location>
</feature>
<keyword evidence="4" id="KW-1003">Cell membrane</keyword>
<feature type="transmembrane region" description="Helical" evidence="11">
    <location>
        <begin position="63"/>
        <end position="82"/>
    </location>
</feature>
<evidence type="ECO:0000256" key="4">
    <source>
        <dbReference type="ARBA" id="ARBA00022475"/>
    </source>
</evidence>
<dbReference type="PANTHER" id="PTHR11730:SF42">
    <property type="entry name" value="AMMONIUM TRANSPORTER RH TYPE B"/>
    <property type="match status" value="1"/>
</dbReference>
<comment type="subcellular location">
    <subcellularLocation>
        <location evidence="1">Cell membrane</location>
        <topology evidence="1">Multi-pass membrane protein</topology>
    </subcellularLocation>
</comment>
<evidence type="ECO:0000256" key="3">
    <source>
        <dbReference type="ARBA" id="ARBA00022448"/>
    </source>
</evidence>